<evidence type="ECO:0000256" key="2">
    <source>
        <dbReference type="ARBA" id="ARBA00004922"/>
    </source>
</evidence>
<dbReference type="GO" id="GO:0030148">
    <property type="term" value="P:sphingolipid biosynthetic process"/>
    <property type="evidence" value="ECO:0007669"/>
    <property type="project" value="UniProtKB-ARBA"/>
</dbReference>
<dbReference type="GeneTree" id="ENSGT00940000159676"/>
<dbReference type="STRING" id="244447.ENSCSEP00000005332"/>
<comment type="catalytic activity">
    <reaction evidence="12">
        <text>a neolactoside nLc4Cer(d18:1(4E)) + UDP-N-acetyl-alpha-D-glucosamine = a neolactoside IV(3)-beta-GlcNAc-nLc4Cer(d18:1(4E)) + UDP + H(+)</text>
        <dbReference type="Rhea" id="RHEA:23004"/>
        <dbReference type="ChEBI" id="CHEBI:15378"/>
        <dbReference type="ChEBI" id="CHEBI:17006"/>
        <dbReference type="ChEBI" id="CHEBI:57705"/>
        <dbReference type="ChEBI" id="CHEBI:58223"/>
        <dbReference type="ChEBI" id="CHEBI:142448"/>
    </reaction>
    <physiologicalReaction direction="left-to-right" evidence="12">
        <dbReference type="Rhea" id="RHEA:23005"/>
    </physiologicalReaction>
</comment>
<evidence type="ECO:0000256" key="11">
    <source>
        <dbReference type="ARBA" id="ARBA00023180"/>
    </source>
</evidence>
<evidence type="ECO:0000256" key="5">
    <source>
        <dbReference type="ARBA" id="ARBA00022679"/>
    </source>
</evidence>
<sequence length="373" mass="43073">MLYIRRVHKWKCTRLLSIAVVLYTVMVCWEDLDHHVLSHVKSYTYRSLVNKYDFLRSSFHVAPNSNHQNDGVDGEKYQLLINHPDKCGSGGDGDNVFLLLFVKSSPQNLEPRQAIRETWGNETYLWSELKVNVRVVFVLGVDPDSRQRSQVQTALLLEDKAHGDLIQQNFDDTFHNLTAKLMLQFQWFYHYCPKALFVMSADDDIFVHTPNLIRYLQQVVRSDTGVTDFWVGHVHSGSPPNRRMKSKYYVSRDVYPWISYPDYTAGAGFVVSNDVSKKIYQATLMLKPSIYIDDVFMGICAHIMGVSPQKNAYFLGEGKAHPCIYDDMITSHGHTKDMHALWETVADPAVYSMYQGFFEIVYCTAIRMILLIW</sequence>
<dbReference type="FunFam" id="3.90.550.50:FF:000019">
    <property type="entry name" value="Hexosyltransferase"/>
    <property type="match status" value="1"/>
</dbReference>
<keyword evidence="5" id="KW-0808">Transferase</keyword>
<dbReference type="Proteomes" id="UP000265120">
    <property type="component" value="Chromosome 2"/>
</dbReference>
<dbReference type="Ensembl" id="ENSCSET00000005391.1">
    <property type="protein sequence ID" value="ENSCSEP00000005332.1"/>
    <property type="gene ID" value="ENSCSEG00000003444.1"/>
</dbReference>
<evidence type="ECO:0000256" key="9">
    <source>
        <dbReference type="ARBA" id="ARBA00023034"/>
    </source>
</evidence>
<evidence type="ECO:0000256" key="4">
    <source>
        <dbReference type="ARBA" id="ARBA00022676"/>
    </source>
</evidence>
<reference evidence="15 16" key="1">
    <citation type="journal article" date="2014" name="Nat. Genet.">
        <title>Whole-genome sequence of a flatfish provides insights into ZW sex chromosome evolution and adaptation to a benthic lifestyle.</title>
        <authorList>
            <person name="Chen S."/>
            <person name="Zhang G."/>
            <person name="Shao C."/>
            <person name="Huang Q."/>
            <person name="Liu G."/>
            <person name="Zhang P."/>
            <person name="Song W."/>
            <person name="An N."/>
            <person name="Chalopin D."/>
            <person name="Volff J.N."/>
            <person name="Hong Y."/>
            <person name="Li Q."/>
            <person name="Sha Z."/>
            <person name="Zhou H."/>
            <person name="Xie M."/>
            <person name="Yu Q."/>
            <person name="Liu Y."/>
            <person name="Xiang H."/>
            <person name="Wang N."/>
            <person name="Wu K."/>
            <person name="Yang C."/>
            <person name="Zhou Q."/>
            <person name="Liao X."/>
            <person name="Yang L."/>
            <person name="Hu Q."/>
            <person name="Zhang J."/>
            <person name="Meng L."/>
            <person name="Jin L."/>
            <person name="Tian Y."/>
            <person name="Lian J."/>
            <person name="Yang J."/>
            <person name="Miao G."/>
            <person name="Liu S."/>
            <person name="Liang Z."/>
            <person name="Yan F."/>
            <person name="Li Y."/>
            <person name="Sun B."/>
            <person name="Zhang H."/>
            <person name="Zhang J."/>
            <person name="Zhu Y."/>
            <person name="Du M."/>
            <person name="Zhao Y."/>
            <person name="Schartl M."/>
            <person name="Tang Q."/>
            <person name="Wang J."/>
        </authorList>
    </citation>
    <scope>NUCLEOTIDE SEQUENCE</scope>
</reference>
<comment type="pathway">
    <text evidence="2">Protein modification; protein glycosylation.</text>
</comment>
<name>A0A3P8USJ4_CYNSE</name>
<proteinExistence type="inferred from homology"/>
<reference evidence="15" key="2">
    <citation type="submission" date="2025-08" db="UniProtKB">
        <authorList>
            <consortium name="Ensembl"/>
        </authorList>
    </citation>
    <scope>IDENTIFICATION</scope>
</reference>
<evidence type="ECO:0000256" key="8">
    <source>
        <dbReference type="ARBA" id="ARBA00022989"/>
    </source>
</evidence>
<comment type="catalytic activity">
    <reaction evidence="13">
        <text>a beta-D-Gal-(1-&gt;4)-beta-D-Glc-(1&lt;-&gt;1)-Cer(d18:1(4E)) + UDP-N-acetyl-alpha-D-glucosamine = a beta-D-GlcNAc-(1-&gt;3)-beta-D-Gal-(1-&gt;4)-beta-D-Glc-(1&lt;-&gt;1)-Cer(d18:1(4E)) + UDP + H(+)</text>
        <dbReference type="Rhea" id="RHEA:13905"/>
        <dbReference type="ChEBI" id="CHEBI:15378"/>
        <dbReference type="ChEBI" id="CHEBI:17103"/>
        <dbReference type="ChEBI" id="CHEBI:17950"/>
        <dbReference type="ChEBI" id="CHEBI:57705"/>
        <dbReference type="ChEBI" id="CHEBI:58223"/>
        <dbReference type="EC" id="2.4.1.206"/>
    </reaction>
    <physiologicalReaction direction="left-to-right" evidence="13">
        <dbReference type="Rhea" id="RHEA:13906"/>
    </physiologicalReaction>
</comment>
<dbReference type="OMA" id="PYDLYPW"/>
<dbReference type="InParanoid" id="A0A3P8USJ4"/>
<evidence type="ECO:0000313" key="16">
    <source>
        <dbReference type="Proteomes" id="UP000265120"/>
    </source>
</evidence>
<dbReference type="InterPro" id="IPR002659">
    <property type="entry name" value="Glyco_trans_31"/>
</dbReference>
<evidence type="ECO:0000256" key="6">
    <source>
        <dbReference type="ARBA" id="ARBA00022692"/>
    </source>
</evidence>
<dbReference type="PANTHER" id="PTHR11214:SF21">
    <property type="entry name" value="LACTOSYLCERAMIDE 1,3-N-ACETYL-BETA-D-GLUCOSAMINYLTRANSFERASE"/>
    <property type="match status" value="1"/>
</dbReference>
<dbReference type="PANTHER" id="PTHR11214">
    <property type="entry name" value="BETA-1,3-N-ACETYLGLUCOSAMINYLTRANSFERASE"/>
    <property type="match status" value="1"/>
</dbReference>
<evidence type="ECO:0000256" key="3">
    <source>
        <dbReference type="ARBA" id="ARBA00008661"/>
    </source>
</evidence>
<keyword evidence="6" id="KW-0812">Transmembrane</keyword>
<dbReference type="KEGG" id="csem:103399979"/>
<keyword evidence="9 14" id="KW-0333">Golgi apparatus</keyword>
<protein>
    <recommendedName>
        <fullName evidence="14">Hexosyltransferase</fullName>
        <ecNumber evidence="14">2.4.1.-</ecNumber>
    </recommendedName>
</protein>
<dbReference type="Gene3D" id="3.90.550.50">
    <property type="match status" value="1"/>
</dbReference>
<gene>
    <name evidence="15" type="primary">B3GNT5</name>
</gene>
<dbReference type="AlphaFoldDB" id="A0A3P8USJ4"/>
<evidence type="ECO:0000256" key="7">
    <source>
        <dbReference type="ARBA" id="ARBA00022968"/>
    </source>
</evidence>
<keyword evidence="10" id="KW-0472">Membrane</keyword>
<keyword evidence="8" id="KW-1133">Transmembrane helix</keyword>
<keyword evidence="7" id="KW-0735">Signal-anchor</keyword>
<evidence type="ECO:0000256" key="10">
    <source>
        <dbReference type="ARBA" id="ARBA00023136"/>
    </source>
</evidence>
<keyword evidence="4 14" id="KW-0328">Glycosyltransferase</keyword>
<evidence type="ECO:0000256" key="13">
    <source>
        <dbReference type="ARBA" id="ARBA00049239"/>
    </source>
</evidence>
<comment type="subcellular location">
    <subcellularLocation>
        <location evidence="1 14">Golgi apparatus membrane</location>
        <topology evidence="1 14">Single-pass type II membrane protein</topology>
    </subcellularLocation>
</comment>
<dbReference type="GO" id="GO:0047256">
    <property type="term" value="F:lactosylceramide 1,3-N-acetyl-beta-D-glucosaminyltransferase activity"/>
    <property type="evidence" value="ECO:0007669"/>
    <property type="project" value="UniProtKB-EC"/>
</dbReference>
<dbReference type="Pfam" id="PF01762">
    <property type="entry name" value="Galactosyl_T"/>
    <property type="match status" value="1"/>
</dbReference>
<keyword evidence="16" id="KW-1185">Reference proteome</keyword>
<comment type="similarity">
    <text evidence="3 14">Belongs to the glycosyltransferase 31 family.</text>
</comment>
<dbReference type="OrthoDB" id="115198at2759"/>
<evidence type="ECO:0000256" key="12">
    <source>
        <dbReference type="ARBA" id="ARBA00048750"/>
    </source>
</evidence>
<evidence type="ECO:0000256" key="1">
    <source>
        <dbReference type="ARBA" id="ARBA00004323"/>
    </source>
</evidence>
<dbReference type="GO" id="GO:0006493">
    <property type="term" value="P:protein O-linked glycosylation"/>
    <property type="evidence" value="ECO:0007669"/>
    <property type="project" value="TreeGrafter"/>
</dbReference>
<keyword evidence="11" id="KW-0325">Glycoprotein</keyword>
<dbReference type="GO" id="GO:0000139">
    <property type="term" value="C:Golgi membrane"/>
    <property type="evidence" value="ECO:0007669"/>
    <property type="project" value="UniProtKB-SubCell"/>
</dbReference>
<reference evidence="15" key="3">
    <citation type="submission" date="2025-09" db="UniProtKB">
        <authorList>
            <consortium name="Ensembl"/>
        </authorList>
    </citation>
    <scope>IDENTIFICATION</scope>
</reference>
<dbReference type="EC" id="2.4.1.-" evidence="14"/>
<accession>A0A3P8USJ4</accession>
<evidence type="ECO:0000313" key="15">
    <source>
        <dbReference type="Ensembl" id="ENSCSEP00000005332.1"/>
    </source>
</evidence>
<organism evidence="15 16">
    <name type="scientific">Cynoglossus semilaevis</name>
    <name type="common">Tongue sole</name>
    <dbReference type="NCBI Taxonomy" id="244447"/>
    <lineage>
        <taxon>Eukaryota</taxon>
        <taxon>Metazoa</taxon>
        <taxon>Chordata</taxon>
        <taxon>Craniata</taxon>
        <taxon>Vertebrata</taxon>
        <taxon>Euteleostomi</taxon>
        <taxon>Actinopterygii</taxon>
        <taxon>Neopterygii</taxon>
        <taxon>Teleostei</taxon>
        <taxon>Neoteleostei</taxon>
        <taxon>Acanthomorphata</taxon>
        <taxon>Carangaria</taxon>
        <taxon>Pleuronectiformes</taxon>
        <taxon>Pleuronectoidei</taxon>
        <taxon>Cynoglossidae</taxon>
        <taxon>Cynoglossinae</taxon>
        <taxon>Cynoglossus</taxon>
    </lineage>
</organism>
<evidence type="ECO:0000256" key="14">
    <source>
        <dbReference type="RuleBase" id="RU363063"/>
    </source>
</evidence>